<name>A0A328TIQ1_9GAMM</name>
<sequence>MVSRTQAYQWVKQRKIDNAAAVIALQWLELHHEQLCDKWNPE</sequence>
<organism evidence="1 2">
    <name type="scientific">Candidatus Erwinia dacicola</name>
    <dbReference type="NCBI Taxonomy" id="252393"/>
    <lineage>
        <taxon>Bacteria</taxon>
        <taxon>Pseudomonadati</taxon>
        <taxon>Pseudomonadota</taxon>
        <taxon>Gammaproteobacteria</taxon>
        <taxon>Enterobacterales</taxon>
        <taxon>Erwiniaceae</taxon>
        <taxon>Erwinia</taxon>
    </lineage>
</organism>
<evidence type="ECO:0000313" key="2">
    <source>
        <dbReference type="Proteomes" id="UP000244334"/>
    </source>
</evidence>
<keyword evidence="1" id="KW-0378">Hydrolase</keyword>
<dbReference type="AlphaFoldDB" id="A0A328TIQ1"/>
<comment type="caution">
    <text evidence="1">The sequence shown here is derived from an EMBL/GenBank/DDBJ whole genome shotgun (WGS) entry which is preliminary data.</text>
</comment>
<dbReference type="EC" id="3.6.1.13" evidence="1"/>
<evidence type="ECO:0000313" key="1">
    <source>
        <dbReference type="EMBL" id="RAP70349.1"/>
    </source>
</evidence>
<reference evidence="1" key="1">
    <citation type="submission" date="2018-04" db="EMBL/GenBank/DDBJ databases">
        <title>Genomes of the Obligate Erwinia dacicola and Facultative Enterobacter sp. OLF Endosymbionts of the Olive Fruit fly, Bactrocera oleae.</title>
        <authorList>
            <person name="Estes A.M."/>
            <person name="Hearn D.J."/>
            <person name="Agarwal S."/>
            <person name="Pierson E.A."/>
            <person name="Dunning-Hotopp J.C."/>
        </authorList>
    </citation>
    <scope>NUCLEOTIDE SEQUENCE [LARGE SCALE GENOMIC DNA]</scope>
    <source>
        <strain evidence="1">Oroville</strain>
    </source>
</reference>
<dbReference type="Proteomes" id="UP000244334">
    <property type="component" value="Unassembled WGS sequence"/>
</dbReference>
<dbReference type="GO" id="GO:0047631">
    <property type="term" value="F:ADP-ribose diphosphatase activity"/>
    <property type="evidence" value="ECO:0007669"/>
    <property type="project" value="UniProtKB-EC"/>
</dbReference>
<keyword evidence="2" id="KW-1185">Reference proteome</keyword>
<dbReference type="EMBL" id="LJAM02000375">
    <property type="protein sequence ID" value="RAP70349.1"/>
    <property type="molecule type" value="Genomic_DNA"/>
</dbReference>
<proteinExistence type="predicted"/>
<accession>A0A328TIQ1</accession>
<protein>
    <submittedName>
        <fullName evidence="1">ADP-ribose pyrophosphatase domain protein</fullName>
        <ecNumber evidence="1">3.6.1.13</ecNumber>
    </submittedName>
</protein>
<gene>
    <name evidence="1" type="ORF">ACZ87_02847</name>
</gene>
<dbReference type="Gene3D" id="3.90.79.10">
    <property type="entry name" value="Nucleoside Triphosphate Pyrophosphohydrolase"/>
    <property type="match status" value="1"/>
</dbReference>